<feature type="domain" description="Glucosamine inositolphosphorylceramide transferase 1 N-terminal" evidence="1">
    <location>
        <begin position="42"/>
        <end position="239"/>
    </location>
</feature>
<sequence length="296" mass="33959">MPFFRTDHWRSAILHEPLTELLEQKNWDGVSVTLLPDEGDHRFLADPFGMWHGDLLYVFAEAFDYRSAKGVIDVLIYDQQFVLQRRHQALEKPWHLSYPFVFKHEGVFYMLPEASGSGRLTLYRATNFPLGWESVPEFDFPAAAVDATPFFMHGQWWLFWNPPGTKEERQSVLALSTAPSLYGPWTDRGIIHRDRAGARPGGTPCVTRSGVVLPVQDCRGTYGKNIRLLHIDGLERGEVRVTPQEHLNIPSTLKHAYPDGMHTLSASGDVTLVDVKRIGYGPRRDLMNFRRRFLKR</sequence>
<proteinExistence type="predicted"/>
<dbReference type="Proteomes" id="UP000317214">
    <property type="component" value="Chromosome"/>
</dbReference>
<dbReference type="SUPFAM" id="SSF75005">
    <property type="entry name" value="Arabinanase/levansucrase/invertase"/>
    <property type="match status" value="1"/>
</dbReference>
<dbReference type="EMBL" id="CP032485">
    <property type="protein sequence ID" value="QDH24258.1"/>
    <property type="molecule type" value="Genomic_DNA"/>
</dbReference>
<organism evidence="2 3">
    <name type="scientific">Neokomagataea tanensis</name>
    <dbReference type="NCBI Taxonomy" id="661191"/>
    <lineage>
        <taxon>Bacteria</taxon>
        <taxon>Pseudomonadati</taxon>
        <taxon>Pseudomonadota</taxon>
        <taxon>Alphaproteobacteria</taxon>
        <taxon>Acetobacterales</taxon>
        <taxon>Acetobacteraceae</taxon>
        <taxon>Neokomagataea</taxon>
    </lineage>
</organism>
<dbReference type="AlphaFoldDB" id="A0A4Y6V5W9"/>
<dbReference type="Gene3D" id="2.115.10.20">
    <property type="entry name" value="Glycosyl hydrolase domain, family 43"/>
    <property type="match status" value="1"/>
</dbReference>
<evidence type="ECO:0000259" key="1">
    <source>
        <dbReference type="Pfam" id="PF24793"/>
    </source>
</evidence>
<dbReference type="KEGG" id="ntn:D5366_02160"/>
<dbReference type="InterPro" id="IPR023296">
    <property type="entry name" value="Glyco_hydro_beta-prop_sf"/>
</dbReference>
<dbReference type="RefSeq" id="WP_141492093.1">
    <property type="nucleotide sequence ID" value="NZ_CP032485.1"/>
</dbReference>
<accession>A0A4Y6V5W9</accession>
<dbReference type="OrthoDB" id="3771157at2"/>
<reference evidence="2 3" key="1">
    <citation type="submission" date="2018-09" db="EMBL/GenBank/DDBJ databases">
        <title>The complete genome sequence of Neokomagataea tanensis NBRC 106556(T).</title>
        <authorList>
            <person name="Chua K.-O."/>
            <person name="See-Too W.-S."/>
            <person name="Hong K.-W."/>
            <person name="Yin W.-F."/>
            <person name="Chan K.-G."/>
        </authorList>
    </citation>
    <scope>NUCLEOTIDE SEQUENCE [LARGE SCALE GENOMIC DNA]</scope>
    <source>
        <strain evidence="3">AH13 \ NBRC 106556</strain>
    </source>
</reference>
<name>A0A4Y6V5W9_9PROT</name>
<gene>
    <name evidence="2" type="ORF">D5366_02160</name>
</gene>
<dbReference type="Pfam" id="PF24793">
    <property type="entry name" value="GINT1_N"/>
    <property type="match status" value="1"/>
</dbReference>
<dbReference type="InterPro" id="IPR056442">
    <property type="entry name" value="GINT1_N"/>
</dbReference>
<protein>
    <recommendedName>
        <fullName evidence="1">Glucosamine inositolphosphorylceramide transferase 1 N-terminal domain-containing protein</fullName>
    </recommendedName>
</protein>
<evidence type="ECO:0000313" key="2">
    <source>
        <dbReference type="EMBL" id="QDH24258.1"/>
    </source>
</evidence>
<keyword evidence="3" id="KW-1185">Reference proteome</keyword>
<evidence type="ECO:0000313" key="3">
    <source>
        <dbReference type="Proteomes" id="UP000317214"/>
    </source>
</evidence>